<gene>
    <name evidence="1" type="ORF">GAS29_14325</name>
</gene>
<evidence type="ECO:0000313" key="1">
    <source>
        <dbReference type="EMBL" id="KAB3854528.1"/>
    </source>
</evidence>
<comment type="caution">
    <text evidence="1">The sequence shown here is derived from an EMBL/GenBank/DDBJ whole genome shotgun (WGS) entry which is preliminary data.</text>
</comment>
<sequence length="26" mass="3114">MSGDIYVFFSRDRKTMKALKWDGDVF</sequence>
<dbReference type="Proteomes" id="UP000441522">
    <property type="component" value="Unassembled WGS sequence"/>
</dbReference>
<reference evidence="1 2" key="1">
    <citation type="journal article" date="2019" name="Nat. Med.">
        <title>A library of human gut bacterial isolates paired with longitudinal multiomics data enables mechanistic microbiome research.</title>
        <authorList>
            <person name="Poyet M."/>
            <person name="Groussin M."/>
            <person name="Gibbons S.M."/>
            <person name="Avila-Pacheco J."/>
            <person name="Jiang X."/>
            <person name="Kearney S.M."/>
            <person name="Perrotta A.R."/>
            <person name="Berdy B."/>
            <person name="Zhao S."/>
            <person name="Lieberman T.D."/>
            <person name="Swanson P.K."/>
            <person name="Smith M."/>
            <person name="Roesemann S."/>
            <person name="Alexander J.E."/>
            <person name="Rich S.A."/>
            <person name="Livny J."/>
            <person name="Vlamakis H."/>
            <person name="Clish C."/>
            <person name="Bullock K."/>
            <person name="Deik A."/>
            <person name="Scott J."/>
            <person name="Pierce K.A."/>
            <person name="Xavier R.J."/>
            <person name="Alm E.J."/>
        </authorList>
    </citation>
    <scope>NUCLEOTIDE SEQUENCE [LARGE SCALE GENOMIC DNA]</scope>
    <source>
        <strain evidence="1 2">BIOML-A5</strain>
    </source>
</reference>
<dbReference type="RefSeq" id="WP_117829568.1">
    <property type="nucleotide sequence ID" value="NZ_DAWEOC010000026.1"/>
</dbReference>
<accession>A0A412M9N1</accession>
<protein>
    <submittedName>
        <fullName evidence="1">Transposase</fullName>
    </submittedName>
</protein>
<evidence type="ECO:0000313" key="2">
    <source>
        <dbReference type="Proteomes" id="UP000441522"/>
    </source>
</evidence>
<dbReference type="EMBL" id="WCWW01000033">
    <property type="protein sequence ID" value="KAB3854528.1"/>
    <property type="molecule type" value="Genomic_DNA"/>
</dbReference>
<dbReference type="AlphaFoldDB" id="A0A412M9N1"/>
<organism evidence="1 2">
    <name type="scientific">Phocaeicola vulgatus</name>
    <name type="common">Bacteroides vulgatus</name>
    <dbReference type="NCBI Taxonomy" id="821"/>
    <lineage>
        <taxon>Bacteria</taxon>
        <taxon>Pseudomonadati</taxon>
        <taxon>Bacteroidota</taxon>
        <taxon>Bacteroidia</taxon>
        <taxon>Bacteroidales</taxon>
        <taxon>Bacteroidaceae</taxon>
        <taxon>Phocaeicola</taxon>
    </lineage>
</organism>
<name>A0A412M9N1_PHOVU</name>
<proteinExistence type="predicted"/>